<organism evidence="3 4">
    <name type="scientific">Cochliobolus heterostrophus (strain C5 / ATCC 48332 / race O)</name>
    <name type="common">Southern corn leaf blight fungus</name>
    <name type="synonym">Bipolaris maydis</name>
    <dbReference type="NCBI Taxonomy" id="701091"/>
    <lineage>
        <taxon>Eukaryota</taxon>
        <taxon>Fungi</taxon>
        <taxon>Dikarya</taxon>
        <taxon>Ascomycota</taxon>
        <taxon>Pezizomycotina</taxon>
        <taxon>Dothideomycetes</taxon>
        <taxon>Pleosporomycetidae</taxon>
        <taxon>Pleosporales</taxon>
        <taxon>Pleosporineae</taxon>
        <taxon>Pleosporaceae</taxon>
        <taxon>Bipolaris</taxon>
    </lineage>
</organism>
<dbReference type="EMBL" id="KB445569">
    <property type="protein sequence ID" value="EMD97878.1"/>
    <property type="molecule type" value="Genomic_DNA"/>
</dbReference>
<reference evidence="3 4" key="1">
    <citation type="journal article" date="2012" name="PLoS Pathog.">
        <title>Diverse lifestyles and strategies of plant pathogenesis encoded in the genomes of eighteen Dothideomycetes fungi.</title>
        <authorList>
            <person name="Ohm R.A."/>
            <person name="Feau N."/>
            <person name="Henrissat B."/>
            <person name="Schoch C.L."/>
            <person name="Horwitz B.A."/>
            <person name="Barry K.W."/>
            <person name="Condon B.J."/>
            <person name="Copeland A.C."/>
            <person name="Dhillon B."/>
            <person name="Glaser F."/>
            <person name="Hesse C.N."/>
            <person name="Kosti I."/>
            <person name="LaButti K."/>
            <person name="Lindquist E.A."/>
            <person name="Lucas S."/>
            <person name="Salamov A.A."/>
            <person name="Bradshaw R.E."/>
            <person name="Ciuffetti L."/>
            <person name="Hamelin R.C."/>
            <person name="Kema G.H.J."/>
            <person name="Lawrence C."/>
            <person name="Scott J.A."/>
            <person name="Spatafora J.W."/>
            <person name="Turgeon B.G."/>
            <person name="de Wit P.J.G.M."/>
            <person name="Zhong S."/>
            <person name="Goodwin S.B."/>
            <person name="Grigoriev I.V."/>
        </authorList>
    </citation>
    <scope>NUCLEOTIDE SEQUENCE [LARGE SCALE GENOMIC DNA]</scope>
    <source>
        <strain evidence="4">C5 / ATCC 48332 / race O</strain>
    </source>
</reference>
<evidence type="ECO:0000256" key="1">
    <source>
        <dbReference type="SAM" id="Coils"/>
    </source>
</evidence>
<reference evidence="4" key="2">
    <citation type="journal article" date="2013" name="PLoS Genet.">
        <title>Comparative genome structure, secondary metabolite, and effector coding capacity across Cochliobolus pathogens.</title>
        <authorList>
            <person name="Condon B.J."/>
            <person name="Leng Y."/>
            <person name="Wu D."/>
            <person name="Bushley K.E."/>
            <person name="Ohm R.A."/>
            <person name="Otillar R."/>
            <person name="Martin J."/>
            <person name="Schackwitz W."/>
            <person name="Grimwood J."/>
            <person name="MohdZainudin N."/>
            <person name="Xue C."/>
            <person name="Wang R."/>
            <person name="Manning V.A."/>
            <person name="Dhillon B."/>
            <person name="Tu Z.J."/>
            <person name="Steffenson B.J."/>
            <person name="Salamov A."/>
            <person name="Sun H."/>
            <person name="Lowry S."/>
            <person name="LaButti K."/>
            <person name="Han J."/>
            <person name="Copeland A."/>
            <person name="Lindquist E."/>
            <person name="Barry K."/>
            <person name="Schmutz J."/>
            <person name="Baker S.E."/>
            <person name="Ciuffetti L.M."/>
            <person name="Grigoriev I.V."/>
            <person name="Zhong S."/>
            <person name="Turgeon B.G."/>
        </authorList>
    </citation>
    <scope>NUCLEOTIDE SEQUENCE [LARGE SCALE GENOMIC DNA]</scope>
    <source>
        <strain evidence="4">C5 / ATCC 48332 / race O</strain>
    </source>
</reference>
<keyword evidence="4" id="KW-1185">Reference proteome</keyword>
<accession>M2VDX3</accession>
<evidence type="ECO:0000313" key="4">
    <source>
        <dbReference type="Proteomes" id="UP000016936"/>
    </source>
</evidence>
<gene>
    <name evidence="3" type="ORF">COCHEDRAFT_1086299</name>
</gene>
<dbReference type="HOGENOM" id="CLU_1610595_0_0_1"/>
<dbReference type="Proteomes" id="UP000016936">
    <property type="component" value="Unassembled WGS sequence"/>
</dbReference>
<feature type="region of interest" description="Disordered" evidence="2">
    <location>
        <begin position="128"/>
        <end position="148"/>
    </location>
</feature>
<evidence type="ECO:0000313" key="3">
    <source>
        <dbReference type="EMBL" id="EMD97878.1"/>
    </source>
</evidence>
<feature type="coiled-coil region" evidence="1">
    <location>
        <begin position="4"/>
        <end position="31"/>
    </location>
</feature>
<protein>
    <submittedName>
        <fullName evidence="3">Uncharacterized protein</fullName>
    </submittedName>
</protein>
<sequence length="165" mass="18861">MADKNDMLKELAELEATVKRMRETYERIASEQETLSHKGTVPVSYTKFVDKFKKLTKKNSEFAQASSEFAKAGSEYVKDMINATPAKNVSNASITTIPNPPFTFFPKPPSSKPSFSFMEYDEDLAKKKAEKKKAEKKEAEKRKAEKERKFDEGMAIFAAKRRRTE</sequence>
<dbReference type="AlphaFoldDB" id="M2VDX3"/>
<keyword evidence="1" id="KW-0175">Coiled coil</keyword>
<evidence type="ECO:0000256" key="2">
    <source>
        <dbReference type="SAM" id="MobiDB-lite"/>
    </source>
</evidence>
<proteinExistence type="predicted"/>
<name>M2VDX3_COCH5</name>